<comment type="caution">
    <text evidence="4">The sequence shown here is derived from an EMBL/GenBank/DDBJ whole genome shotgun (WGS) entry which is preliminary data.</text>
</comment>
<evidence type="ECO:0000313" key="4">
    <source>
        <dbReference type="EMBL" id="MFD2467564.1"/>
    </source>
</evidence>
<organism evidence="4 5">
    <name type="scientific">Amycolatopsis silviterrae</name>
    <dbReference type="NCBI Taxonomy" id="1656914"/>
    <lineage>
        <taxon>Bacteria</taxon>
        <taxon>Bacillati</taxon>
        <taxon>Actinomycetota</taxon>
        <taxon>Actinomycetes</taxon>
        <taxon>Pseudonocardiales</taxon>
        <taxon>Pseudonocardiaceae</taxon>
        <taxon>Amycolatopsis</taxon>
    </lineage>
</organism>
<dbReference type="Proteomes" id="UP001597483">
    <property type="component" value="Unassembled WGS sequence"/>
</dbReference>
<name>A0ABW5H345_9PSEU</name>
<feature type="region of interest" description="Disordered" evidence="2">
    <location>
        <begin position="147"/>
        <end position="168"/>
    </location>
</feature>
<proteinExistence type="inferred from homology"/>
<evidence type="ECO:0000256" key="1">
    <source>
        <dbReference type="ARBA" id="ARBA00008791"/>
    </source>
</evidence>
<dbReference type="Pfam" id="PF00582">
    <property type="entry name" value="Usp"/>
    <property type="match status" value="1"/>
</dbReference>
<dbReference type="PANTHER" id="PTHR31964:SF113">
    <property type="entry name" value="USPA DOMAIN-CONTAINING PROTEIN"/>
    <property type="match status" value="1"/>
</dbReference>
<dbReference type="CDD" id="cd23659">
    <property type="entry name" value="USP_At3g01520-like"/>
    <property type="match status" value="1"/>
</dbReference>
<dbReference type="PANTHER" id="PTHR31964">
    <property type="entry name" value="ADENINE NUCLEOTIDE ALPHA HYDROLASES-LIKE SUPERFAMILY PROTEIN"/>
    <property type="match status" value="1"/>
</dbReference>
<dbReference type="InterPro" id="IPR006016">
    <property type="entry name" value="UspA"/>
</dbReference>
<dbReference type="PRINTS" id="PR01438">
    <property type="entry name" value="UNVRSLSTRESS"/>
</dbReference>
<feature type="compositionally biased region" description="Low complexity" evidence="2">
    <location>
        <begin position="153"/>
        <end position="168"/>
    </location>
</feature>
<protein>
    <submittedName>
        <fullName evidence="4">Universal stress protein</fullName>
    </submittedName>
</protein>
<keyword evidence="5" id="KW-1185">Reference proteome</keyword>
<gene>
    <name evidence="4" type="ORF">ACFSVL_09185</name>
</gene>
<reference evidence="5" key="1">
    <citation type="journal article" date="2019" name="Int. J. Syst. Evol. Microbiol.">
        <title>The Global Catalogue of Microorganisms (GCM) 10K type strain sequencing project: providing services to taxonomists for standard genome sequencing and annotation.</title>
        <authorList>
            <consortium name="The Broad Institute Genomics Platform"/>
            <consortium name="The Broad Institute Genome Sequencing Center for Infectious Disease"/>
            <person name="Wu L."/>
            <person name="Ma J."/>
        </authorList>
    </citation>
    <scope>NUCLEOTIDE SEQUENCE [LARGE SCALE GENOMIC DNA]</scope>
    <source>
        <strain evidence="5">CGMCC 4.7641</strain>
    </source>
</reference>
<dbReference type="RefSeq" id="WP_378302392.1">
    <property type="nucleotide sequence ID" value="NZ_JBHUKS010000005.1"/>
</dbReference>
<evidence type="ECO:0000313" key="5">
    <source>
        <dbReference type="Proteomes" id="UP001597483"/>
    </source>
</evidence>
<evidence type="ECO:0000256" key="2">
    <source>
        <dbReference type="SAM" id="MobiDB-lite"/>
    </source>
</evidence>
<comment type="similarity">
    <text evidence="1">Belongs to the universal stress protein A family.</text>
</comment>
<feature type="domain" description="UspA" evidence="3">
    <location>
        <begin position="7"/>
        <end position="143"/>
    </location>
</feature>
<dbReference type="InterPro" id="IPR006015">
    <property type="entry name" value="Universal_stress_UspA"/>
</dbReference>
<dbReference type="Gene3D" id="3.40.50.620">
    <property type="entry name" value="HUPs"/>
    <property type="match status" value="1"/>
</dbReference>
<sequence length="168" mass="17417">MTAPGERDIVVGADGSAGSAAAVRWALAEAEESGRTVAVLRAWTFDPLADLESAVARSYDEIAARYRRELDAAVARACPGADLARVRTGTVDGAPGPALVRASAGAAMLVLGSHGHGRMLRMLVGSVSEYCLRHARCPVVIVPVRSPEERGPLPDADPAGAARPDPLL</sequence>
<dbReference type="EMBL" id="JBHUKS010000005">
    <property type="protein sequence ID" value="MFD2467564.1"/>
    <property type="molecule type" value="Genomic_DNA"/>
</dbReference>
<dbReference type="InterPro" id="IPR014729">
    <property type="entry name" value="Rossmann-like_a/b/a_fold"/>
</dbReference>
<evidence type="ECO:0000259" key="3">
    <source>
        <dbReference type="Pfam" id="PF00582"/>
    </source>
</evidence>
<dbReference type="SUPFAM" id="SSF52402">
    <property type="entry name" value="Adenine nucleotide alpha hydrolases-like"/>
    <property type="match status" value="1"/>
</dbReference>
<accession>A0ABW5H345</accession>